<proteinExistence type="predicted"/>
<gene>
    <name evidence="1" type="ORF">H9L16_12150</name>
</gene>
<dbReference type="EMBL" id="CP060719">
    <property type="protein sequence ID" value="QNN69421.1"/>
    <property type="molecule type" value="Genomic_DNA"/>
</dbReference>
<evidence type="ECO:0000313" key="1">
    <source>
        <dbReference type="EMBL" id="QNN69421.1"/>
    </source>
</evidence>
<sequence>MLEWVVERLIGLLGPIAQLQKDKRELADNALRAVSQALNETFLYYRDFEASQAIDPQREAQLVRLWSAAAIPLRHIDAELAGVCEHKAEYWVNPRSWDHQKIEQFGIGLENVRERYRSMLAP</sequence>
<accession>A0A7G9SNJ6</accession>
<name>A0A7G9SNJ6_9GAMM</name>
<evidence type="ECO:0000313" key="2">
    <source>
        <dbReference type="Proteomes" id="UP000515804"/>
    </source>
</evidence>
<dbReference type="KEGG" id="tcn:H9L16_12150"/>
<dbReference type="RefSeq" id="WP_187551941.1">
    <property type="nucleotide sequence ID" value="NZ_CP060719.1"/>
</dbReference>
<keyword evidence="2" id="KW-1185">Reference proteome</keyword>
<dbReference type="Proteomes" id="UP000515804">
    <property type="component" value="Chromosome"/>
</dbReference>
<reference evidence="1 2" key="1">
    <citation type="submission" date="2020-08" db="EMBL/GenBank/DDBJ databases">
        <title>Genome sequence of Thermomonas carbonis KCTC 42013T.</title>
        <authorList>
            <person name="Hyun D.-W."/>
            <person name="Bae J.-W."/>
        </authorList>
    </citation>
    <scope>NUCLEOTIDE SEQUENCE [LARGE SCALE GENOMIC DNA]</scope>
    <source>
        <strain evidence="1 2">KCTC 42013</strain>
    </source>
</reference>
<dbReference type="AlphaFoldDB" id="A0A7G9SNJ6"/>
<organism evidence="1 2">
    <name type="scientific">Thermomonas carbonis</name>
    <dbReference type="NCBI Taxonomy" id="1463158"/>
    <lineage>
        <taxon>Bacteria</taxon>
        <taxon>Pseudomonadati</taxon>
        <taxon>Pseudomonadota</taxon>
        <taxon>Gammaproteobacteria</taxon>
        <taxon>Lysobacterales</taxon>
        <taxon>Lysobacteraceae</taxon>
        <taxon>Thermomonas</taxon>
    </lineage>
</organism>
<protein>
    <submittedName>
        <fullName evidence="1">Uncharacterized protein</fullName>
    </submittedName>
</protein>